<evidence type="ECO:0000313" key="8">
    <source>
        <dbReference type="Proteomes" id="UP000002482"/>
    </source>
</evidence>
<evidence type="ECO:0000256" key="5">
    <source>
        <dbReference type="SAM" id="MobiDB-lite"/>
    </source>
</evidence>
<feature type="compositionally biased region" description="Pro residues" evidence="5">
    <location>
        <begin position="1"/>
        <end position="13"/>
    </location>
</feature>
<dbReference type="EMBL" id="CP002521">
    <property type="protein sequence ID" value="ADX46351.1"/>
    <property type="molecule type" value="Genomic_DNA"/>
</dbReference>
<dbReference type="GO" id="GO:0003700">
    <property type="term" value="F:DNA-binding transcription factor activity"/>
    <property type="evidence" value="ECO:0007669"/>
    <property type="project" value="TreeGrafter"/>
</dbReference>
<dbReference type="SUPFAM" id="SSF48498">
    <property type="entry name" value="Tetracyclin repressor-like, C-terminal domain"/>
    <property type="match status" value="1"/>
</dbReference>
<dbReference type="Gene3D" id="1.10.10.60">
    <property type="entry name" value="Homeodomain-like"/>
    <property type="match status" value="1"/>
</dbReference>
<proteinExistence type="predicted"/>
<dbReference type="Pfam" id="PF00440">
    <property type="entry name" value="TetR_N"/>
    <property type="match status" value="1"/>
</dbReference>
<dbReference type="InterPro" id="IPR050109">
    <property type="entry name" value="HTH-type_TetR-like_transc_reg"/>
</dbReference>
<evidence type="ECO:0000256" key="1">
    <source>
        <dbReference type="ARBA" id="ARBA00023015"/>
    </source>
</evidence>
<dbReference type="PANTHER" id="PTHR30055">
    <property type="entry name" value="HTH-TYPE TRANSCRIPTIONAL REGULATOR RUTR"/>
    <property type="match status" value="1"/>
</dbReference>
<dbReference type="KEGG" id="aaa:Acav_2439"/>
<dbReference type="OrthoDB" id="9809994at2"/>
<dbReference type="InterPro" id="IPR001647">
    <property type="entry name" value="HTH_TetR"/>
</dbReference>
<dbReference type="SUPFAM" id="SSF46689">
    <property type="entry name" value="Homeodomain-like"/>
    <property type="match status" value="1"/>
</dbReference>
<feature type="DNA-binding region" description="H-T-H motif" evidence="4">
    <location>
        <begin position="46"/>
        <end position="65"/>
    </location>
</feature>
<dbReference type="AlphaFoldDB" id="F0QDA6"/>
<dbReference type="Pfam" id="PF16859">
    <property type="entry name" value="TetR_C_11"/>
    <property type="match status" value="1"/>
</dbReference>
<dbReference type="InterPro" id="IPR036271">
    <property type="entry name" value="Tet_transcr_reg_TetR-rel_C_sf"/>
</dbReference>
<keyword evidence="1" id="KW-0805">Transcription regulation</keyword>
<dbReference type="GO" id="GO:0000976">
    <property type="term" value="F:transcription cis-regulatory region binding"/>
    <property type="evidence" value="ECO:0007669"/>
    <property type="project" value="TreeGrafter"/>
</dbReference>
<accession>F0QDA6</accession>
<dbReference type="PRINTS" id="PR00455">
    <property type="entry name" value="HTHTETR"/>
</dbReference>
<keyword evidence="2 4" id="KW-0238">DNA-binding</keyword>
<keyword evidence="3" id="KW-0804">Transcription</keyword>
<evidence type="ECO:0000256" key="3">
    <source>
        <dbReference type="ARBA" id="ARBA00023163"/>
    </source>
</evidence>
<dbReference type="FunFam" id="1.10.10.60:FF:000141">
    <property type="entry name" value="TetR family transcriptional regulator"/>
    <property type="match status" value="1"/>
</dbReference>
<name>F0QDA6_PARA1</name>
<protein>
    <submittedName>
        <fullName evidence="7">Transcriptional regulator, TetR family</fullName>
    </submittedName>
</protein>
<dbReference type="HOGENOM" id="CLU_069356_27_2_4"/>
<evidence type="ECO:0000256" key="4">
    <source>
        <dbReference type="PROSITE-ProRule" id="PRU00335"/>
    </source>
</evidence>
<dbReference type="GeneID" id="34237217"/>
<dbReference type="Gene3D" id="1.10.357.10">
    <property type="entry name" value="Tetracycline Repressor, domain 2"/>
    <property type="match status" value="1"/>
</dbReference>
<sequence length="242" mass="27188">MASRAPSPPPSSAPSPRRARRKEARPGELLEAALDLFVERGYAATKVDEVAARAGVSKGTLFLYFPSKEDLFKEVVRQNLARHFAEWDVEIEHYPHSTSELLRHAYELWWTHIGATKASGISKLVLSEAHNFPDIAAFYRDEVVLPSHRLIRRLLERGVQRGEFRELDLDCAVQVVAAPLVFMMMWRHSGVCMPESDEVTPQRFIDAQVDNLLAGFCVRQDGVAAVPQARQPDCAPKIDDLS</sequence>
<reference evidence="7" key="1">
    <citation type="submission" date="2011-02" db="EMBL/GenBank/DDBJ databases">
        <title>Complete sequence of Acidovorax avenae subsp. avenae ATCC 19860.</title>
        <authorList>
            <consortium name="US DOE Joint Genome Institute"/>
            <person name="Lucas S."/>
            <person name="Copeland A."/>
            <person name="Lapidus A."/>
            <person name="Cheng J.-F."/>
            <person name="Goodwin L."/>
            <person name="Pitluck S."/>
            <person name="Chertkov O."/>
            <person name="Held B."/>
            <person name="Detter J.C."/>
            <person name="Han C."/>
            <person name="Tapia R."/>
            <person name="Land M."/>
            <person name="Hauser L."/>
            <person name="Kyrpides N."/>
            <person name="Ivanova N."/>
            <person name="Ovchinnikova G."/>
            <person name="Pagani I."/>
            <person name="Gordon S."/>
            <person name="Woyke T."/>
        </authorList>
    </citation>
    <scope>NUCLEOTIDE SEQUENCE</scope>
    <source>
        <strain evidence="7">ATCC 19860</strain>
    </source>
</reference>
<dbReference type="InterPro" id="IPR009057">
    <property type="entry name" value="Homeodomain-like_sf"/>
</dbReference>
<dbReference type="InterPro" id="IPR011075">
    <property type="entry name" value="TetR_C"/>
</dbReference>
<dbReference type="RefSeq" id="WP_013594854.1">
    <property type="nucleotide sequence ID" value="NC_015138.1"/>
</dbReference>
<evidence type="ECO:0000256" key="2">
    <source>
        <dbReference type="ARBA" id="ARBA00023125"/>
    </source>
</evidence>
<evidence type="ECO:0000259" key="6">
    <source>
        <dbReference type="PROSITE" id="PS50977"/>
    </source>
</evidence>
<dbReference type="PROSITE" id="PS50977">
    <property type="entry name" value="HTH_TETR_2"/>
    <property type="match status" value="1"/>
</dbReference>
<evidence type="ECO:0000313" key="7">
    <source>
        <dbReference type="EMBL" id="ADX46351.1"/>
    </source>
</evidence>
<dbReference type="Proteomes" id="UP000002482">
    <property type="component" value="Chromosome"/>
</dbReference>
<gene>
    <name evidence="7" type="ordered locus">Acav_2439</name>
</gene>
<feature type="region of interest" description="Disordered" evidence="5">
    <location>
        <begin position="1"/>
        <end position="24"/>
    </location>
</feature>
<organism evidence="7 8">
    <name type="scientific">Paracidovorax avenae (strain ATCC 19860 / DSM 7227 / CCUG 15838 / JCM 20985 / LMG 2117 / NCPPB 1011)</name>
    <name type="common">Acidovorax avenae</name>
    <dbReference type="NCBI Taxonomy" id="643561"/>
    <lineage>
        <taxon>Bacteria</taxon>
        <taxon>Pseudomonadati</taxon>
        <taxon>Pseudomonadota</taxon>
        <taxon>Betaproteobacteria</taxon>
        <taxon>Burkholderiales</taxon>
        <taxon>Comamonadaceae</taxon>
        <taxon>Paracidovorax</taxon>
    </lineage>
</organism>
<dbReference type="PANTHER" id="PTHR30055:SF223">
    <property type="entry name" value="HTH-TYPE TRANSCRIPTIONAL REGULATOR UIDR"/>
    <property type="match status" value="1"/>
</dbReference>
<keyword evidence="8" id="KW-1185">Reference proteome</keyword>
<feature type="domain" description="HTH tetR-type" evidence="6">
    <location>
        <begin position="23"/>
        <end position="83"/>
    </location>
</feature>